<evidence type="ECO:0000256" key="1">
    <source>
        <dbReference type="SAM" id="MobiDB-lite"/>
    </source>
</evidence>
<feature type="region of interest" description="Disordered" evidence="1">
    <location>
        <begin position="58"/>
        <end position="118"/>
    </location>
</feature>
<gene>
    <name evidence="2" type="ORF">TI39_contig358g00013</name>
</gene>
<dbReference type="AlphaFoldDB" id="A0A0F4GPU3"/>
<evidence type="ECO:0000313" key="2">
    <source>
        <dbReference type="EMBL" id="KJX99434.1"/>
    </source>
</evidence>
<protein>
    <submittedName>
        <fullName evidence="2">Uncharacterized protein</fullName>
    </submittedName>
</protein>
<feature type="compositionally biased region" description="Acidic residues" evidence="1">
    <location>
        <begin position="1"/>
        <end position="11"/>
    </location>
</feature>
<name>A0A0F4GPU3_9PEZI</name>
<keyword evidence="3" id="KW-1185">Reference proteome</keyword>
<feature type="region of interest" description="Disordered" evidence="1">
    <location>
        <begin position="1"/>
        <end position="37"/>
    </location>
</feature>
<feature type="compositionally biased region" description="Acidic residues" evidence="1">
    <location>
        <begin position="87"/>
        <end position="111"/>
    </location>
</feature>
<evidence type="ECO:0000313" key="3">
    <source>
        <dbReference type="Proteomes" id="UP000033647"/>
    </source>
</evidence>
<dbReference type="OrthoDB" id="3440338at2759"/>
<feature type="compositionally biased region" description="Acidic residues" evidence="1">
    <location>
        <begin position="64"/>
        <end position="79"/>
    </location>
</feature>
<reference evidence="2 3" key="1">
    <citation type="submission" date="2015-03" db="EMBL/GenBank/DDBJ databases">
        <title>RNA-seq based gene annotation and comparative genomics of four Zymoseptoria species reveal species-specific pathogenicity related genes and transposable element activity.</title>
        <authorList>
            <person name="Grandaubert J."/>
            <person name="Bhattacharyya A."/>
            <person name="Stukenbrock E.H."/>
        </authorList>
    </citation>
    <scope>NUCLEOTIDE SEQUENCE [LARGE SCALE GENOMIC DNA]</scope>
    <source>
        <strain evidence="2 3">Zb18110</strain>
    </source>
</reference>
<accession>A0A0F4GPU3</accession>
<organism evidence="2 3">
    <name type="scientific">Zymoseptoria brevis</name>
    <dbReference type="NCBI Taxonomy" id="1047168"/>
    <lineage>
        <taxon>Eukaryota</taxon>
        <taxon>Fungi</taxon>
        <taxon>Dikarya</taxon>
        <taxon>Ascomycota</taxon>
        <taxon>Pezizomycotina</taxon>
        <taxon>Dothideomycetes</taxon>
        <taxon>Dothideomycetidae</taxon>
        <taxon>Mycosphaerellales</taxon>
        <taxon>Mycosphaerellaceae</taxon>
        <taxon>Zymoseptoria</taxon>
    </lineage>
</organism>
<sequence>MSDFNSTDEEQEGTRLSPSRRNSRAQLARSASPETNADILESQFWAIASQAEGIDIATTANNELIDDESGSAESDEDDRDLGSVEASDSEPDLDGQPETDEDVESEEDEDGQLLASDRGGMAAMRMMYKDLYREQGMVSMATKAMRTYPEDGKTLDSTSFLTQATSYHILLSTHPKILHSLLEGTLLADADEDDDLGRLLHKIRVRAVDNKFPQPAIYQNILASHSKKSPTPNELFEVANIVEAYCDINRDHTRAKRIDSFKAPYPKHTGVAYKARKYLTPERSLDMSQQRIKNVESFLEGLRKRIAAIDVSERDLPLKCPLVEIGYTHKSEKRLDDHVNHKGSNYIMNLFDAASKVLWPGKYKIHQFVVFLCTQAQQAAVAEILFTRLTQCYMTNGGGFTHYAPGRSNSSARKYNDEGWERFWDWNKKIVDVGGNLQIEESKWEAYVLKISQERSHSEKIVDEIKMRIESIRERTLHCASMKREMGIYRDTIQSASNDEDPAEGPL</sequence>
<comment type="caution">
    <text evidence="2">The sequence shown here is derived from an EMBL/GenBank/DDBJ whole genome shotgun (WGS) entry which is preliminary data.</text>
</comment>
<proteinExistence type="predicted"/>
<dbReference type="Proteomes" id="UP000033647">
    <property type="component" value="Unassembled WGS sequence"/>
</dbReference>
<dbReference type="EMBL" id="LAFY01000350">
    <property type="protein sequence ID" value="KJX99434.1"/>
    <property type="molecule type" value="Genomic_DNA"/>
</dbReference>